<dbReference type="PANTHER" id="PTHR10055">
    <property type="entry name" value="TRYPTOPHANYL-TRNA SYNTHETASE"/>
    <property type="match status" value="1"/>
</dbReference>
<dbReference type="PROSITE" id="PS00178">
    <property type="entry name" value="AA_TRNA_LIGASE_I"/>
    <property type="match status" value="1"/>
</dbReference>
<evidence type="ECO:0000256" key="2">
    <source>
        <dbReference type="ARBA" id="ARBA00013161"/>
    </source>
</evidence>
<dbReference type="PANTHER" id="PTHR10055:SF1">
    <property type="entry name" value="TRYPTOPHAN--TRNA LIGASE, CYTOPLASMIC"/>
    <property type="match status" value="1"/>
</dbReference>
<dbReference type="EMBL" id="CP133772">
    <property type="protein sequence ID" value="WYX99700.1"/>
    <property type="molecule type" value="Genomic_DNA"/>
</dbReference>
<dbReference type="GO" id="GO:0005737">
    <property type="term" value="C:cytoplasm"/>
    <property type="evidence" value="ECO:0007669"/>
    <property type="project" value="UniProtKB-UniRule"/>
</dbReference>
<dbReference type="Gene3D" id="1.10.240.10">
    <property type="entry name" value="Tyrosyl-Transfer RNA Synthetase"/>
    <property type="match status" value="1"/>
</dbReference>
<protein>
    <recommendedName>
        <fullName evidence="2 8">Tryptophan--tRNA ligase</fullName>
        <ecNumber evidence="2 8">6.1.1.2</ecNumber>
    </recommendedName>
</protein>
<evidence type="ECO:0000256" key="7">
    <source>
        <dbReference type="ARBA" id="ARBA00023146"/>
    </source>
</evidence>
<dbReference type="GeneID" id="95966962"/>
<gene>
    <name evidence="10" type="primary">trpS</name>
    <name evidence="10" type="ORF">OXIME_000238</name>
</gene>
<evidence type="ECO:0000256" key="4">
    <source>
        <dbReference type="ARBA" id="ARBA00022741"/>
    </source>
</evidence>
<accession>A0AAX4NDX9</accession>
<keyword evidence="11" id="KW-1185">Reference proteome</keyword>
<dbReference type="Pfam" id="PF00579">
    <property type="entry name" value="tRNA-synt_1b"/>
    <property type="match status" value="1"/>
</dbReference>
<keyword evidence="3 9" id="KW-0436">Ligase</keyword>
<keyword evidence="5 9" id="KW-0067">ATP-binding</keyword>
<dbReference type="CDD" id="cd00806">
    <property type="entry name" value="TrpRS_core"/>
    <property type="match status" value="1"/>
</dbReference>
<dbReference type="SUPFAM" id="SSF52374">
    <property type="entry name" value="Nucleotidylyl transferase"/>
    <property type="match status" value="1"/>
</dbReference>
<organism evidence="10 11">
    <name type="scientific">Oxyplasma meridianum</name>
    <dbReference type="NCBI Taxonomy" id="3073602"/>
    <lineage>
        <taxon>Archaea</taxon>
        <taxon>Methanobacteriati</taxon>
        <taxon>Thermoplasmatota</taxon>
        <taxon>Thermoplasmata</taxon>
        <taxon>Thermoplasmatales</taxon>
        <taxon>Thermoplasmataceae</taxon>
        <taxon>Oxyplasma</taxon>
    </lineage>
</organism>
<keyword evidence="7 9" id="KW-0030">Aminoacyl-tRNA synthetase</keyword>
<dbReference type="Gene3D" id="3.40.50.620">
    <property type="entry name" value="HUPs"/>
    <property type="match status" value="1"/>
</dbReference>
<dbReference type="PRINTS" id="PR01039">
    <property type="entry name" value="TRNASYNTHTRP"/>
</dbReference>
<keyword evidence="4 9" id="KW-0547">Nucleotide-binding</keyword>
<dbReference type="InterPro" id="IPR014729">
    <property type="entry name" value="Rossmann-like_a/b/a_fold"/>
</dbReference>
<dbReference type="InterPro" id="IPR002306">
    <property type="entry name" value="Trp-tRNA-ligase"/>
</dbReference>
<dbReference type="InterPro" id="IPR002305">
    <property type="entry name" value="aa-tRNA-synth_Ic"/>
</dbReference>
<comment type="similarity">
    <text evidence="1 9">Belongs to the class-I aminoacyl-tRNA synthetase family.</text>
</comment>
<dbReference type="GO" id="GO:0005524">
    <property type="term" value="F:ATP binding"/>
    <property type="evidence" value="ECO:0007669"/>
    <property type="project" value="UniProtKB-KW"/>
</dbReference>
<dbReference type="NCBIfam" id="TIGR00233">
    <property type="entry name" value="trpS"/>
    <property type="match status" value="1"/>
</dbReference>
<dbReference type="GO" id="GO:0004830">
    <property type="term" value="F:tryptophan-tRNA ligase activity"/>
    <property type="evidence" value="ECO:0007669"/>
    <property type="project" value="UniProtKB-UniRule"/>
</dbReference>
<evidence type="ECO:0000256" key="9">
    <source>
        <dbReference type="RuleBase" id="RU363036"/>
    </source>
</evidence>
<name>A0AAX4NDX9_9ARCH</name>
<dbReference type="RefSeq" id="WP_393971665.1">
    <property type="nucleotide sequence ID" value="NZ_CP133772.1"/>
</dbReference>
<evidence type="ECO:0000313" key="11">
    <source>
        <dbReference type="Proteomes" id="UP001451606"/>
    </source>
</evidence>
<evidence type="ECO:0000256" key="8">
    <source>
        <dbReference type="NCBIfam" id="TIGR00233"/>
    </source>
</evidence>
<keyword evidence="6 9" id="KW-0648">Protein biosynthesis</keyword>
<evidence type="ECO:0000256" key="1">
    <source>
        <dbReference type="ARBA" id="ARBA00005594"/>
    </source>
</evidence>
<evidence type="ECO:0000256" key="5">
    <source>
        <dbReference type="ARBA" id="ARBA00022840"/>
    </source>
</evidence>
<dbReference type="Proteomes" id="UP001451606">
    <property type="component" value="Chromosome"/>
</dbReference>
<evidence type="ECO:0000313" key="10">
    <source>
        <dbReference type="EMBL" id="WYX99700.1"/>
    </source>
</evidence>
<reference evidence="10 11" key="1">
    <citation type="submission" date="2023-09" db="EMBL/GenBank/DDBJ databases">
        <authorList>
            <person name="Golyshina O.V."/>
            <person name="Lunev E.A."/>
            <person name="Bargiela R."/>
            <person name="Gaines M.C."/>
            <person name="Daum B."/>
            <person name="Bale N.J."/>
            <person name="Koenen M."/>
            <person name="Sinninghe Damst J.S."/>
            <person name="Yakimov M."/>
            <person name="Golyshin P.N."/>
        </authorList>
    </citation>
    <scope>NUCLEOTIDE SEQUENCE [LARGE SCALE GENOMIC DNA]</scope>
    <source>
        <strain evidence="10 11">M1</strain>
    </source>
</reference>
<evidence type="ECO:0000256" key="3">
    <source>
        <dbReference type="ARBA" id="ARBA00022598"/>
    </source>
</evidence>
<sequence length="378" mass="43726">MADDHEITPWEVSNTFQEAQYEKIAKEFGAKIIDEGLREEIKYLAGEVHRFIQYDIFFAHRDLDQLLDGYKKGRKFYLYTGRGPSGKMHLGHLIPFMFTKWLQDRFDVDLIIQITDDEKYIFRDTSEADLKKYTQNNILDILSLGFKPEKTHVMIDSDNSNLLYNYGIRVAKHITASTVKSVFGLKDSDNIGKFFFTSIQSVPAFIVSAITGHNVPCLIPYAIDQDPHFKISRDILPKLGYEKPASIISKFIPSLKGSGKMSSSDETSGIYLDDDNKTIKRKLMKYAFSGGRDTMEEQRRLGANPDIDFAFNTYRMLEPDMTKVSKIYEEYRSGHILSGEMKMLAYEKITEFLETLNSRRDAVLKNMDDYRFNPERFL</sequence>
<dbReference type="KEGG" id="omr:OXIME_000238"/>
<evidence type="ECO:0000256" key="6">
    <source>
        <dbReference type="ARBA" id="ARBA00022917"/>
    </source>
</evidence>
<proteinExistence type="inferred from homology"/>
<dbReference type="EC" id="6.1.1.2" evidence="2 8"/>
<dbReference type="AlphaFoldDB" id="A0AAX4NDX9"/>
<dbReference type="GO" id="GO:0006436">
    <property type="term" value="P:tryptophanyl-tRNA aminoacylation"/>
    <property type="evidence" value="ECO:0007669"/>
    <property type="project" value="UniProtKB-UniRule"/>
</dbReference>
<dbReference type="InterPro" id="IPR001412">
    <property type="entry name" value="aa-tRNA-synth_I_CS"/>
</dbReference>